<comment type="caution">
    <text evidence="3">The sequence shown here is derived from an EMBL/GenBank/DDBJ whole genome shotgun (WGS) entry which is preliminary data.</text>
</comment>
<keyword evidence="1" id="KW-0472">Membrane</keyword>
<dbReference type="AlphaFoldDB" id="A0A8J5XB02"/>
<name>A0A8J5XB02_DIALT</name>
<proteinExistence type="predicted"/>
<evidence type="ECO:0000256" key="1">
    <source>
        <dbReference type="SAM" id="Phobius"/>
    </source>
</evidence>
<feature type="transmembrane region" description="Helical" evidence="1">
    <location>
        <begin position="245"/>
        <end position="265"/>
    </location>
</feature>
<feature type="signal peptide" evidence="2">
    <location>
        <begin position="1"/>
        <end position="20"/>
    </location>
</feature>
<gene>
    <name evidence="3" type="ORF">KFE25_011215</name>
</gene>
<dbReference type="Proteomes" id="UP000751190">
    <property type="component" value="Unassembled WGS sequence"/>
</dbReference>
<feature type="transmembrane region" description="Helical" evidence="1">
    <location>
        <begin position="111"/>
        <end position="134"/>
    </location>
</feature>
<feature type="transmembrane region" description="Helical" evidence="1">
    <location>
        <begin position="158"/>
        <end position="175"/>
    </location>
</feature>
<accession>A0A8J5XB02</accession>
<keyword evidence="2" id="KW-0732">Signal</keyword>
<dbReference type="OMA" id="NCAGGRI"/>
<keyword evidence="1" id="KW-0812">Transmembrane</keyword>
<keyword evidence="1" id="KW-1133">Transmembrane helix</keyword>
<sequence length="275" mass="28335">MAVMARMYALLLLAGAPALAFKPPAPRAALARVEMAAPLARTRPPPARGASALRGGASAVECAQHAERAASLFGNMRAPAALIAGSIVSLTFAFAMPPCEGERTKRRVETANLVIGALSLLSELIAIVHATVAVNKLTETAPRMASSVLALLQRDYELAWLGVNVHFLLGLFGIATMVGIRAWLVAGAIPAAMTASSMLLMASVANDGIRVGDGASVRFGTHFGSILVRYVRLLLAHALVKPRPLLVAALALPLASAALAARANGGAGARASARK</sequence>
<dbReference type="OrthoDB" id="43383at2759"/>
<dbReference type="EMBL" id="JAGTXO010000017">
    <property type="protein sequence ID" value="KAG8463218.1"/>
    <property type="molecule type" value="Genomic_DNA"/>
</dbReference>
<organism evidence="3 4">
    <name type="scientific">Diacronema lutheri</name>
    <name type="common">Unicellular marine alga</name>
    <name type="synonym">Monochrysis lutheri</name>
    <dbReference type="NCBI Taxonomy" id="2081491"/>
    <lineage>
        <taxon>Eukaryota</taxon>
        <taxon>Haptista</taxon>
        <taxon>Haptophyta</taxon>
        <taxon>Pavlovophyceae</taxon>
        <taxon>Pavlovales</taxon>
        <taxon>Pavlovaceae</taxon>
        <taxon>Diacronema</taxon>
    </lineage>
</organism>
<evidence type="ECO:0000256" key="2">
    <source>
        <dbReference type="SAM" id="SignalP"/>
    </source>
</evidence>
<reference evidence="3" key="1">
    <citation type="submission" date="2021-05" db="EMBL/GenBank/DDBJ databases">
        <title>The genome of the haptophyte Pavlova lutheri (Diacronema luteri, Pavlovales) - a model for lipid biosynthesis in eukaryotic algae.</title>
        <authorList>
            <person name="Hulatt C.J."/>
            <person name="Posewitz M.C."/>
        </authorList>
    </citation>
    <scope>NUCLEOTIDE SEQUENCE</scope>
    <source>
        <strain evidence="3">NIVA-4/92</strain>
    </source>
</reference>
<feature type="chain" id="PRO_5035255580" evidence="2">
    <location>
        <begin position="21"/>
        <end position="275"/>
    </location>
</feature>
<evidence type="ECO:0000313" key="4">
    <source>
        <dbReference type="Proteomes" id="UP000751190"/>
    </source>
</evidence>
<evidence type="ECO:0000313" key="3">
    <source>
        <dbReference type="EMBL" id="KAG8463218.1"/>
    </source>
</evidence>
<feature type="transmembrane region" description="Helical" evidence="1">
    <location>
        <begin position="182"/>
        <end position="205"/>
    </location>
</feature>
<protein>
    <submittedName>
        <fullName evidence="3">Uncharacterized protein</fullName>
    </submittedName>
</protein>
<keyword evidence="4" id="KW-1185">Reference proteome</keyword>